<sequence>MQQNQQDPGGDTGQNMRTSQSASCLSAISTTQLTTASNGYRSESDIEDESQSTKRSTRRLKKNTTTDSGCTPTTTRVKAATLGRAVSPSVKGLVDANYYPPGRHGQETLRFLTPTEPATHSGSDLQNPEASGKEKQCYTMLINTAGSTPSRVTAADPFRYVQIRNTPTHLGGGRSGSGSGKKSAQSVSWRMEPHELRTYSPETSSEQTLLSGPRAFVDADNDYARLGKNTDSTTMPPYDQLVHRSRNEVSGNNTYSDYSNNVI</sequence>
<reference evidence="4" key="1">
    <citation type="submission" date="2017-02" db="UniProtKB">
        <authorList>
            <consortium name="WormBaseParasite"/>
        </authorList>
    </citation>
    <scope>IDENTIFICATION</scope>
</reference>
<evidence type="ECO:0000313" key="4">
    <source>
        <dbReference type="WBParaSite" id="HNAJ_0001245401-mRNA-1"/>
    </source>
</evidence>
<evidence type="ECO:0000313" key="2">
    <source>
        <dbReference type="EMBL" id="VDO13108.1"/>
    </source>
</evidence>
<gene>
    <name evidence="2" type="ORF">HNAJ_LOCUS12439</name>
</gene>
<feature type="compositionally biased region" description="Polar residues" evidence="1">
    <location>
        <begin position="1"/>
        <end position="41"/>
    </location>
</feature>
<feature type="region of interest" description="Disordered" evidence="1">
    <location>
        <begin position="1"/>
        <end position="82"/>
    </location>
</feature>
<feature type="compositionally biased region" description="Low complexity" evidence="1">
    <location>
        <begin position="65"/>
        <end position="75"/>
    </location>
</feature>
<feature type="compositionally biased region" description="Gly residues" evidence="1">
    <location>
        <begin position="170"/>
        <end position="179"/>
    </location>
</feature>
<dbReference type="Proteomes" id="UP000278807">
    <property type="component" value="Unassembled WGS sequence"/>
</dbReference>
<protein>
    <submittedName>
        <fullName evidence="2 4">Uncharacterized protein</fullName>
    </submittedName>
</protein>
<keyword evidence="3" id="KW-1185">Reference proteome</keyword>
<dbReference type="AlphaFoldDB" id="A0A0R3TX66"/>
<dbReference type="WBParaSite" id="HNAJ_0001245401-mRNA-1">
    <property type="protein sequence ID" value="HNAJ_0001245401-mRNA-1"/>
    <property type="gene ID" value="HNAJ_0001245401"/>
</dbReference>
<evidence type="ECO:0000313" key="3">
    <source>
        <dbReference type="Proteomes" id="UP000278807"/>
    </source>
</evidence>
<dbReference type="EMBL" id="UZAE01014313">
    <property type="protein sequence ID" value="VDO13108.1"/>
    <property type="molecule type" value="Genomic_DNA"/>
</dbReference>
<evidence type="ECO:0000256" key="1">
    <source>
        <dbReference type="SAM" id="MobiDB-lite"/>
    </source>
</evidence>
<proteinExistence type="predicted"/>
<reference evidence="2 3" key="2">
    <citation type="submission" date="2018-11" db="EMBL/GenBank/DDBJ databases">
        <authorList>
            <consortium name="Pathogen Informatics"/>
        </authorList>
    </citation>
    <scope>NUCLEOTIDE SEQUENCE [LARGE SCALE GENOMIC DNA]</scope>
</reference>
<feature type="region of interest" description="Disordered" evidence="1">
    <location>
        <begin position="166"/>
        <end position="189"/>
    </location>
</feature>
<name>A0A0R3TX66_RODNA</name>
<organism evidence="4">
    <name type="scientific">Rodentolepis nana</name>
    <name type="common">Dwarf tapeworm</name>
    <name type="synonym">Hymenolepis nana</name>
    <dbReference type="NCBI Taxonomy" id="102285"/>
    <lineage>
        <taxon>Eukaryota</taxon>
        <taxon>Metazoa</taxon>
        <taxon>Spiralia</taxon>
        <taxon>Lophotrochozoa</taxon>
        <taxon>Platyhelminthes</taxon>
        <taxon>Cestoda</taxon>
        <taxon>Eucestoda</taxon>
        <taxon>Cyclophyllidea</taxon>
        <taxon>Hymenolepididae</taxon>
        <taxon>Rodentolepis</taxon>
    </lineage>
</organism>
<accession>A0A0R3TX66</accession>